<proteinExistence type="predicted"/>
<feature type="domain" description="Methyltransferase" evidence="3">
    <location>
        <begin position="62"/>
        <end position="153"/>
    </location>
</feature>
<evidence type="ECO:0000256" key="2">
    <source>
        <dbReference type="ARBA" id="ARBA00022679"/>
    </source>
</evidence>
<evidence type="ECO:0000259" key="3">
    <source>
        <dbReference type="Pfam" id="PF13649"/>
    </source>
</evidence>
<dbReference type="AlphaFoldDB" id="A0A6N2Z0B3"/>
<dbReference type="PANTHER" id="PTHR44942">
    <property type="entry name" value="METHYLTRANSF_11 DOMAIN-CONTAINING PROTEIN"/>
    <property type="match status" value="1"/>
</dbReference>
<dbReference type="RefSeq" id="WP_125329602.1">
    <property type="nucleotide sequence ID" value="NZ_CACRUL010000001.1"/>
</dbReference>
<accession>A0A6N2Z0B3</accession>
<dbReference type="EMBL" id="CACRUL010000001">
    <property type="protein sequence ID" value="VYT70682.1"/>
    <property type="molecule type" value="Genomic_DNA"/>
</dbReference>
<dbReference type="CDD" id="cd02440">
    <property type="entry name" value="AdoMet_MTases"/>
    <property type="match status" value="1"/>
</dbReference>
<dbReference type="Gene3D" id="3.40.50.150">
    <property type="entry name" value="Vaccinia Virus protein VP39"/>
    <property type="match status" value="1"/>
</dbReference>
<dbReference type="PANTHER" id="PTHR44942:SF4">
    <property type="entry name" value="METHYLTRANSFERASE TYPE 11 DOMAIN-CONTAINING PROTEIN"/>
    <property type="match status" value="1"/>
</dbReference>
<dbReference type="GO" id="GO:0008168">
    <property type="term" value="F:methyltransferase activity"/>
    <property type="evidence" value="ECO:0007669"/>
    <property type="project" value="UniProtKB-KW"/>
</dbReference>
<evidence type="ECO:0000256" key="1">
    <source>
        <dbReference type="ARBA" id="ARBA00022603"/>
    </source>
</evidence>
<dbReference type="SUPFAM" id="SSF53335">
    <property type="entry name" value="S-adenosyl-L-methionine-dependent methyltransferases"/>
    <property type="match status" value="1"/>
</dbReference>
<keyword evidence="2 4" id="KW-0808">Transferase</keyword>
<keyword evidence="1 4" id="KW-0489">Methyltransferase</keyword>
<gene>
    <name evidence="4" type="primary">ycgJ</name>
    <name evidence="4" type="ORF">SRLFYP117_00243</name>
</gene>
<organism evidence="4">
    <name type="scientific">Streptococcus oralis</name>
    <dbReference type="NCBI Taxonomy" id="1303"/>
    <lineage>
        <taxon>Bacteria</taxon>
        <taxon>Bacillati</taxon>
        <taxon>Bacillota</taxon>
        <taxon>Bacilli</taxon>
        <taxon>Lactobacillales</taxon>
        <taxon>Streptococcaceae</taxon>
        <taxon>Streptococcus</taxon>
    </lineage>
</organism>
<dbReference type="Pfam" id="PF13649">
    <property type="entry name" value="Methyltransf_25"/>
    <property type="match status" value="1"/>
</dbReference>
<dbReference type="InterPro" id="IPR029063">
    <property type="entry name" value="SAM-dependent_MTases_sf"/>
</dbReference>
<dbReference type="GO" id="GO:0032259">
    <property type="term" value="P:methylation"/>
    <property type="evidence" value="ECO:0007669"/>
    <property type="project" value="UniProtKB-KW"/>
</dbReference>
<dbReference type="InterPro" id="IPR041698">
    <property type="entry name" value="Methyltransf_25"/>
</dbReference>
<protein>
    <submittedName>
        <fullName evidence="4">Putative methyltransferase YcgJ</fullName>
        <ecNumber evidence="4">2.1.1.-</ecNumber>
    </submittedName>
</protein>
<name>A0A6N2Z0B3_STROR</name>
<sequence>MLIIIITICLLFLYFLMHHLIQQSKNPTGILGKGMMKIWNYTYFPMYVWATRQLDKNDVHRILDVGVGNGRSSIFLKEIYPRSTVIGIDSSATAISEAKDSESLNLKFERKDVRKTGYPDETFDLITGFQTHFHWEDIETSFTELRRVLTSDGLLLLACEWQKLVYFLPQFKVEDEFSKFLSSKGLNLLTSQKSGRWILYKIVKETN</sequence>
<evidence type="ECO:0000313" key="4">
    <source>
        <dbReference type="EMBL" id="VYT70682.1"/>
    </source>
</evidence>
<dbReference type="EC" id="2.1.1.-" evidence="4"/>
<reference evidence="4" key="1">
    <citation type="submission" date="2019-11" db="EMBL/GenBank/DDBJ databases">
        <authorList>
            <person name="Feng L."/>
        </authorList>
    </citation>
    <scope>NUCLEOTIDE SEQUENCE</scope>
    <source>
        <strain evidence="4">SrubneriLFYP117</strain>
    </source>
</reference>
<dbReference type="InterPro" id="IPR051052">
    <property type="entry name" value="Diverse_substrate_MTase"/>
</dbReference>